<feature type="binding site" evidence="21">
    <location>
        <position position="627"/>
    </location>
    <ligand>
        <name>ATP</name>
        <dbReference type="ChEBI" id="CHEBI:30616"/>
    </ligand>
</feature>
<keyword evidence="4" id="KW-0723">Serine/threonine-protein kinase</keyword>
<keyword evidence="9" id="KW-0418">Kinase</keyword>
<dbReference type="InterPro" id="IPR036621">
    <property type="entry name" value="Anticodon-bd_dom_sf"/>
</dbReference>
<organism evidence="26 27">
    <name type="scientific">Eremothecium sinecaudum</name>
    <dbReference type="NCBI Taxonomy" id="45286"/>
    <lineage>
        <taxon>Eukaryota</taxon>
        <taxon>Fungi</taxon>
        <taxon>Dikarya</taxon>
        <taxon>Ascomycota</taxon>
        <taxon>Saccharomycotina</taxon>
        <taxon>Saccharomycetes</taxon>
        <taxon>Saccharomycetales</taxon>
        <taxon>Saccharomycetaceae</taxon>
        <taxon>Eremothecium</taxon>
    </lineage>
</organism>
<dbReference type="SUPFAM" id="SSF55681">
    <property type="entry name" value="Class II aaRS and biotin synthetases"/>
    <property type="match status" value="1"/>
</dbReference>
<accession>A0A109UX69</accession>
<dbReference type="SUPFAM" id="SSF54495">
    <property type="entry name" value="UBC-like"/>
    <property type="match status" value="1"/>
</dbReference>
<dbReference type="Pfam" id="PF05773">
    <property type="entry name" value="RWD"/>
    <property type="match status" value="1"/>
</dbReference>
<keyword evidence="22" id="KW-0175">Coiled coil</keyword>
<dbReference type="Proteomes" id="UP000243052">
    <property type="component" value="Chromosome ii"/>
</dbReference>
<dbReference type="PANTHER" id="PTHR11042">
    <property type="entry name" value="EUKARYOTIC TRANSLATION INITIATION FACTOR 2-ALPHA KINASE EIF2-ALPHA KINASE -RELATED"/>
    <property type="match status" value="1"/>
</dbReference>
<dbReference type="CDD" id="cd14046">
    <property type="entry name" value="STKc_EIF2AK4_GCN2_rpt2"/>
    <property type="match status" value="1"/>
</dbReference>
<dbReference type="PIRSF" id="PIRSF000660">
    <property type="entry name" value="Ser/Thr_PK_GCN2"/>
    <property type="match status" value="1"/>
</dbReference>
<evidence type="ECO:0000256" key="14">
    <source>
        <dbReference type="ARBA" id="ARBA00023159"/>
    </source>
</evidence>
<dbReference type="InterPro" id="IPR050339">
    <property type="entry name" value="CC_SR_Kinase"/>
</dbReference>
<evidence type="ECO:0000256" key="20">
    <source>
        <dbReference type="PIRSR" id="PIRSR000660-2"/>
    </source>
</evidence>
<dbReference type="GO" id="GO:0005524">
    <property type="term" value="F:ATP binding"/>
    <property type="evidence" value="ECO:0007669"/>
    <property type="project" value="UniProtKB-UniRule"/>
</dbReference>
<protein>
    <recommendedName>
        <fullName evidence="18">eIF-2-alpha kinase GCN2</fullName>
        <ecNumber evidence="2">2.7.11.1</ecNumber>
    </recommendedName>
</protein>
<dbReference type="STRING" id="45286.A0A109UX69"/>
<evidence type="ECO:0000313" key="26">
    <source>
        <dbReference type="EMBL" id="AMD19196.1"/>
    </source>
</evidence>
<evidence type="ECO:0000256" key="18">
    <source>
        <dbReference type="ARBA" id="ARBA00073598"/>
    </source>
</evidence>
<dbReference type="InterPro" id="IPR008271">
    <property type="entry name" value="Ser/Thr_kinase_AS"/>
</dbReference>
<evidence type="ECO:0000256" key="10">
    <source>
        <dbReference type="ARBA" id="ARBA00022840"/>
    </source>
</evidence>
<evidence type="ECO:0000256" key="4">
    <source>
        <dbReference type="ARBA" id="ARBA00022527"/>
    </source>
</evidence>
<dbReference type="Gene3D" id="3.30.200.20">
    <property type="entry name" value="Phosphorylase Kinase, domain 1"/>
    <property type="match status" value="1"/>
</dbReference>
<feature type="region of interest" description="Disordered" evidence="23">
    <location>
        <begin position="731"/>
        <end position="767"/>
    </location>
</feature>
<feature type="domain" description="Protein kinase" evidence="24">
    <location>
        <begin position="597"/>
        <end position="990"/>
    </location>
</feature>
<dbReference type="EMBL" id="CP014242">
    <property type="protein sequence ID" value="AMD19196.1"/>
    <property type="molecule type" value="Genomic_DNA"/>
</dbReference>
<proteinExistence type="inferred from homology"/>
<evidence type="ECO:0000256" key="5">
    <source>
        <dbReference type="ARBA" id="ARBA00022555"/>
    </source>
</evidence>
<dbReference type="SMART" id="SM00591">
    <property type="entry name" value="RWD"/>
    <property type="match status" value="1"/>
</dbReference>
<gene>
    <name evidence="26" type="ORF">AW171_hschr21012</name>
</gene>
<feature type="coiled-coil region" evidence="22">
    <location>
        <begin position="135"/>
        <end position="183"/>
    </location>
</feature>
<dbReference type="InterPro" id="IPR006575">
    <property type="entry name" value="RWD_dom"/>
</dbReference>
<dbReference type="FunFam" id="1.10.510.10:FF:001061">
    <property type="entry name" value="eIF-2-alpha kinase GCN2"/>
    <property type="match status" value="1"/>
</dbReference>
<dbReference type="GO" id="GO:0000077">
    <property type="term" value="P:DNA damage checkpoint signaling"/>
    <property type="evidence" value="ECO:0007669"/>
    <property type="project" value="InterPro"/>
</dbReference>
<dbReference type="PROSITE" id="PS00107">
    <property type="entry name" value="PROTEIN_KINASE_ATP"/>
    <property type="match status" value="1"/>
</dbReference>
<dbReference type="GO" id="GO:0005829">
    <property type="term" value="C:cytosol"/>
    <property type="evidence" value="ECO:0007669"/>
    <property type="project" value="TreeGrafter"/>
</dbReference>
<comment type="similarity">
    <text evidence="15">Belongs to the protein kinase superfamily. Ser/Thr protein kinase family. GCN2 subfamily.</text>
</comment>
<dbReference type="InterPro" id="IPR045864">
    <property type="entry name" value="aa-tRNA-synth_II/BPL/LPL"/>
</dbReference>
<dbReference type="CDD" id="cd14012">
    <property type="entry name" value="PK_eIF2AK_GCN2_rpt1"/>
    <property type="match status" value="1"/>
</dbReference>
<dbReference type="GO" id="GO:0140469">
    <property type="term" value="P:GCN2-mediated signaling"/>
    <property type="evidence" value="ECO:0007669"/>
    <property type="project" value="UniProtKB-ARBA"/>
</dbReference>
<evidence type="ECO:0000256" key="22">
    <source>
        <dbReference type="SAM" id="Coils"/>
    </source>
</evidence>
<evidence type="ECO:0000256" key="23">
    <source>
        <dbReference type="SAM" id="MobiDB-lite"/>
    </source>
</evidence>
<evidence type="ECO:0000259" key="25">
    <source>
        <dbReference type="PROSITE" id="PS50908"/>
    </source>
</evidence>
<dbReference type="InterPro" id="IPR011009">
    <property type="entry name" value="Kinase-like_dom_sf"/>
</dbReference>
<dbReference type="PROSITE" id="PS50908">
    <property type="entry name" value="RWD"/>
    <property type="match status" value="1"/>
</dbReference>
<keyword evidence="10 20" id="KW-0067">ATP-binding</keyword>
<evidence type="ECO:0000256" key="3">
    <source>
        <dbReference type="ARBA" id="ARBA00022490"/>
    </source>
</evidence>
<dbReference type="EC" id="2.7.11.1" evidence="2"/>
<evidence type="ECO:0000256" key="11">
    <source>
        <dbReference type="ARBA" id="ARBA00022845"/>
    </source>
</evidence>
<keyword evidence="13" id="KW-0346">Stress response</keyword>
<evidence type="ECO:0000256" key="7">
    <source>
        <dbReference type="ARBA" id="ARBA00022737"/>
    </source>
</evidence>
<dbReference type="InterPro" id="IPR017441">
    <property type="entry name" value="Protein_kinase_ATP_BS"/>
</dbReference>
<evidence type="ECO:0000256" key="15">
    <source>
        <dbReference type="ARBA" id="ARBA00037982"/>
    </source>
</evidence>
<dbReference type="GO" id="GO:0009893">
    <property type="term" value="P:positive regulation of metabolic process"/>
    <property type="evidence" value="ECO:0007669"/>
    <property type="project" value="UniProtKB-ARBA"/>
</dbReference>
<dbReference type="Gene3D" id="1.10.510.10">
    <property type="entry name" value="Transferase(Phosphotransferase) domain 1"/>
    <property type="match status" value="2"/>
</dbReference>
<keyword evidence="11" id="KW-0810">Translation regulation</keyword>
<name>A0A109UX69_9SACH</name>
<dbReference type="GeneID" id="28721454"/>
<dbReference type="PANTHER" id="PTHR11042:SF136">
    <property type="entry name" value="EIF-2-ALPHA KINASE GCN2"/>
    <property type="match status" value="1"/>
</dbReference>
<feature type="active site" description="Proton acceptor" evidence="19">
    <location>
        <position position="844"/>
    </location>
</feature>
<keyword evidence="7" id="KW-0677">Repeat</keyword>
<reference evidence="26 27" key="1">
    <citation type="submission" date="2016-01" db="EMBL/GenBank/DDBJ databases">
        <title>Genome sequence of the yeast Holleya sinecauda.</title>
        <authorList>
            <person name="Dietrich F.S."/>
        </authorList>
    </citation>
    <scope>NUCLEOTIDE SEQUENCE [LARGE SCALE GENOMIC DNA]</scope>
    <source>
        <strain evidence="26 27">ATCC 58844</strain>
    </source>
</reference>
<dbReference type="GO" id="GO:1990625">
    <property type="term" value="P:negative regulation of cytoplasmic translational initiation in response to stress"/>
    <property type="evidence" value="ECO:0007669"/>
    <property type="project" value="TreeGrafter"/>
</dbReference>
<evidence type="ECO:0000256" key="1">
    <source>
        <dbReference type="ARBA" id="ARBA00004496"/>
    </source>
</evidence>
<feature type="binding site" evidence="20">
    <location>
        <position position="626"/>
    </location>
    <ligand>
        <name>ATP</name>
        <dbReference type="ChEBI" id="CHEBI:30616"/>
    </ligand>
</feature>
<dbReference type="SUPFAM" id="SSF56112">
    <property type="entry name" value="Protein kinase-like (PK-like)"/>
    <property type="match status" value="2"/>
</dbReference>
<keyword evidence="3" id="KW-0963">Cytoplasm</keyword>
<evidence type="ECO:0000313" key="27">
    <source>
        <dbReference type="Proteomes" id="UP000243052"/>
    </source>
</evidence>
<keyword evidence="27" id="KW-1185">Reference proteome</keyword>
<evidence type="ECO:0000256" key="6">
    <source>
        <dbReference type="ARBA" id="ARBA00022679"/>
    </source>
</evidence>
<dbReference type="SMART" id="SM00220">
    <property type="entry name" value="S_TKc"/>
    <property type="match status" value="1"/>
</dbReference>
<evidence type="ECO:0000256" key="19">
    <source>
        <dbReference type="PIRSR" id="PIRSR000660-1"/>
    </source>
</evidence>
<comment type="catalytic activity">
    <reaction evidence="17">
        <text>L-seryl-[protein] + ATP = O-phospho-L-seryl-[protein] + ADP + H(+)</text>
        <dbReference type="Rhea" id="RHEA:17989"/>
        <dbReference type="Rhea" id="RHEA-COMP:9863"/>
        <dbReference type="Rhea" id="RHEA-COMP:11604"/>
        <dbReference type="ChEBI" id="CHEBI:15378"/>
        <dbReference type="ChEBI" id="CHEBI:29999"/>
        <dbReference type="ChEBI" id="CHEBI:30616"/>
        <dbReference type="ChEBI" id="CHEBI:83421"/>
        <dbReference type="ChEBI" id="CHEBI:456216"/>
        <dbReference type="EC" id="2.7.11.1"/>
    </reaction>
</comment>
<dbReference type="FunFam" id="3.30.200.20:FF:000379">
    <property type="entry name" value="eIF-2-alpha kinase GCN2"/>
    <property type="match status" value="1"/>
</dbReference>
<dbReference type="GO" id="GO:0000049">
    <property type="term" value="F:tRNA binding"/>
    <property type="evidence" value="ECO:0007669"/>
    <property type="project" value="UniProtKB-KW"/>
</dbReference>
<dbReference type="InterPro" id="IPR041715">
    <property type="entry name" value="HisRS-like_core"/>
</dbReference>
<evidence type="ECO:0000256" key="2">
    <source>
        <dbReference type="ARBA" id="ARBA00012513"/>
    </source>
</evidence>
<comment type="subcellular location">
    <subcellularLocation>
        <location evidence="1">Cytoplasm</location>
    </subcellularLocation>
</comment>
<evidence type="ECO:0000256" key="21">
    <source>
        <dbReference type="PROSITE-ProRule" id="PRU10141"/>
    </source>
</evidence>
<feature type="region of interest" description="Disordered" evidence="23">
    <location>
        <begin position="672"/>
        <end position="692"/>
    </location>
</feature>
<dbReference type="FunFam" id="3.10.110.10:FF:000050">
    <property type="entry name" value="eIF-2-alpha kinase GCN2"/>
    <property type="match status" value="1"/>
</dbReference>
<comment type="catalytic activity">
    <reaction evidence="16">
        <text>L-threonyl-[protein] + ATP = O-phospho-L-threonyl-[protein] + ADP + H(+)</text>
        <dbReference type="Rhea" id="RHEA:46608"/>
        <dbReference type="Rhea" id="RHEA-COMP:11060"/>
        <dbReference type="Rhea" id="RHEA-COMP:11605"/>
        <dbReference type="ChEBI" id="CHEBI:15378"/>
        <dbReference type="ChEBI" id="CHEBI:30013"/>
        <dbReference type="ChEBI" id="CHEBI:30616"/>
        <dbReference type="ChEBI" id="CHEBI:61977"/>
        <dbReference type="ChEBI" id="CHEBI:456216"/>
        <dbReference type="EC" id="2.7.11.1"/>
    </reaction>
</comment>
<evidence type="ECO:0000256" key="8">
    <source>
        <dbReference type="ARBA" id="ARBA00022741"/>
    </source>
</evidence>
<dbReference type="InterPro" id="IPR016255">
    <property type="entry name" value="Gcn2"/>
</dbReference>
<dbReference type="Pfam" id="PF12745">
    <property type="entry name" value="HGTP_anticodon2"/>
    <property type="match status" value="1"/>
</dbReference>
<feature type="domain" description="Protein kinase" evidence="24">
    <location>
        <begin position="263"/>
        <end position="525"/>
    </location>
</feature>
<sequence length="1667" mass="189447">MSLSDLTLDEYYEIQENEVEAMQSIYAGDFIDMTQRKSTWDKNPQRIFEISLRSIEKDPAESCITLHVVMPSTYPHAAPQITFKNVKNVLDSQLTLLREEVKQIHRRARGQEIIFEITTRVQELLDECQGQANTQSLEDERVQRLEEEKKKLEIKEKEIKAIREQERAKEQELIDEIVKKELEKRQDDDSLLKKEKTLDLLPPAEWVTSGEADVFPKAIRGKLPNNSYYVFRAVVNKEPVKVTGEMLSFAKYHTVKPFIPADSPLVGILANADFMDNFHYLLIEIELRNSYFNTSNGKKDISNLEKELDSLLKVNHENVNKLYAYTVERSGASSSSFYWKIRLLTEYSESTAIGNIIESVGYVNLPTCRGWMLRLLEGLESLHKHGIAHRQIDLHTVHLAKDTVFGNSTPKLMHPSYGYTITNLLKRYPNRSDSKLLEHSSNWIAPEMLQFNNSKPIRKTDIYDLGVLFIQMINGVNTPINYQSPADFFDSVDMEESLLDFFQKMLESDPKVRLGPMELLPMKFLRTNVDASASKFHLHTENSSCSPTLVSPNNNMVRPRSVRLSRTCDVGRRRSFNVGSRFSSIHSATRSRYATDFEEIAILGKGAFGQVVKARNALDSRYYAIKKVKQTEEKLSSILSEVMLLASLNHQYVVRYYAAWLEEDANFNEAVVSSSDTESDSEEENISSVSSDTFATSSTIRSRATMSGLKTDWDFISHSFTNGSASNIIFANSTDDDAGEDADEQHADTGEDEDGPLSDDYSHESNEHVTDMNIATKKKNKMKSSKPGIKSTLFIQMEYCENRTLYDLIHNENLSQQREEYWRLFRQIVEALSYIHSLGIIHRDLKPMNIFIDESRNIKIGDFGLAKNVHRSADILKIEGEFGSHTSTEDLTSEIGTALYVASEVLTGNGTYDEKIDMYSLGIIFFEMVYHFDTLMGRATDLKKLRSVAVEFPKDFDPSKTTEKKIMKLLLDHDPSKRPSAAKLLSSGWLPVKHQDEVIKEALNNLADPSSPWQQQVRESLFSQPYSLSNDILYDNSQSVTSPFNQLLRAQMREEVEMIFKRHGGVENNEPPVIFPKAPIYSSKNVYEVLDKGGSVLQLQYDLTYPIARYLSRNPNCIYKQYRMQFVYRPPDHSHNSLEPRKFGEIDFDIISSSSADSTLYDAESIKIIDEIIDVFPVFEKTNTLLVINHSDILENIFNFCSIDKAQRAIVSHMLSQLGFGKSFKDIKAELKAQLTISSTTLNDLEMFDYRVDFDNAKKRLSKTMIDSPYLSKVEESLSYIFKVLNFLKSLGVVMNVVLAPLSNYNSGFYKGGIMFQAVYDNGKSRSIVAAGGRYDSLISYIARPSGGKISHIKRAVGFNLAWETIFVTVQNYFKLASGKKTKKRSKFLKENAIEWKPKRCDVLVSSFSVAILNSIGIQIVNKLWKLGISVDMVRNCYSVEDVITAAQLDGCDWIILIKQQNFAQSGHKRKYKPLRVRNLSSEVDVDVDLEEFISLYFQETNEKPATDIFVPDDTQFEEPSNNWQDFKNSDASQDGGSGVFPVSQQKVIYIPNNSARAKAKQHKKDKWMFEESAKDASKSIVNSLSAAPVFAVDAIRDETLEIISITSLAQKDEWLRKVFGAGANSAPRSFATSIYNNLSKEAAKGTKWAIVHCHKTGKSCVVDLQR</sequence>
<dbReference type="PROSITE" id="PS50011">
    <property type="entry name" value="PROTEIN_KINASE_DOM"/>
    <property type="match status" value="2"/>
</dbReference>
<dbReference type="InterPro" id="IPR000719">
    <property type="entry name" value="Prot_kinase_dom"/>
</dbReference>
<evidence type="ECO:0000256" key="17">
    <source>
        <dbReference type="ARBA" id="ARBA00048679"/>
    </source>
</evidence>
<keyword evidence="12" id="KW-0694">RNA-binding</keyword>
<dbReference type="GO" id="GO:0004694">
    <property type="term" value="F:eukaryotic translation initiation factor 2alpha kinase activity"/>
    <property type="evidence" value="ECO:0007669"/>
    <property type="project" value="InterPro"/>
</dbReference>
<dbReference type="Gene3D" id="3.40.50.800">
    <property type="entry name" value="Anticodon-binding domain"/>
    <property type="match status" value="1"/>
</dbReference>
<keyword evidence="6" id="KW-0808">Transferase</keyword>
<evidence type="ECO:0000256" key="9">
    <source>
        <dbReference type="ARBA" id="ARBA00022777"/>
    </source>
</evidence>
<keyword evidence="14" id="KW-0010">Activator</keyword>
<dbReference type="Pfam" id="PF13393">
    <property type="entry name" value="tRNA-synt_His"/>
    <property type="match status" value="1"/>
</dbReference>
<dbReference type="RefSeq" id="XP_017986192.1">
    <property type="nucleotide sequence ID" value="XM_018130703.1"/>
</dbReference>
<dbReference type="InterPro" id="IPR024435">
    <property type="entry name" value="HisRS-related_dom"/>
</dbReference>
<keyword evidence="8 20" id="KW-0547">Nucleotide-binding</keyword>
<evidence type="ECO:0000256" key="16">
    <source>
        <dbReference type="ARBA" id="ARBA00047899"/>
    </source>
</evidence>
<feature type="domain" description="RWD" evidence="25">
    <location>
        <begin position="17"/>
        <end position="128"/>
    </location>
</feature>
<feature type="compositionally biased region" description="Acidic residues" evidence="23">
    <location>
        <begin position="734"/>
        <end position="743"/>
    </location>
</feature>
<dbReference type="GO" id="GO:0005634">
    <property type="term" value="C:nucleus"/>
    <property type="evidence" value="ECO:0007669"/>
    <property type="project" value="TreeGrafter"/>
</dbReference>
<evidence type="ECO:0000259" key="24">
    <source>
        <dbReference type="PROSITE" id="PS50011"/>
    </source>
</evidence>
<dbReference type="OrthoDB" id="341578at2759"/>
<dbReference type="Pfam" id="PF00069">
    <property type="entry name" value="Pkinase"/>
    <property type="match status" value="3"/>
</dbReference>
<dbReference type="Gene3D" id="3.10.110.10">
    <property type="entry name" value="Ubiquitin Conjugating Enzyme"/>
    <property type="match status" value="1"/>
</dbReference>
<keyword evidence="5" id="KW-0820">tRNA-binding</keyword>
<dbReference type="FunFam" id="1.10.510.10:FF:000856">
    <property type="entry name" value="eIF-2-alpha kinase GCN2"/>
    <property type="match status" value="1"/>
</dbReference>
<evidence type="ECO:0000256" key="12">
    <source>
        <dbReference type="ARBA" id="ARBA00022884"/>
    </source>
</evidence>
<dbReference type="CDD" id="cd23823">
    <property type="entry name" value="RWD_GCN2"/>
    <property type="match status" value="1"/>
</dbReference>
<evidence type="ECO:0000256" key="13">
    <source>
        <dbReference type="ARBA" id="ARBA00023016"/>
    </source>
</evidence>
<dbReference type="PROSITE" id="PS00108">
    <property type="entry name" value="PROTEIN_KINASE_ST"/>
    <property type="match status" value="1"/>
</dbReference>
<feature type="binding site" evidence="20">
    <location>
        <begin position="603"/>
        <end position="611"/>
    </location>
    <ligand>
        <name>ATP</name>
        <dbReference type="ChEBI" id="CHEBI:30616"/>
    </ligand>
</feature>
<dbReference type="Gene3D" id="3.30.930.10">
    <property type="entry name" value="Bira Bifunctional Protein, Domain 2"/>
    <property type="match status" value="1"/>
</dbReference>
<dbReference type="InterPro" id="IPR016135">
    <property type="entry name" value="UBQ-conjugating_enzyme/RWD"/>
</dbReference>